<reference evidence="4" key="1">
    <citation type="submission" date="2015-08" db="EMBL/GenBank/DDBJ databases">
        <title>Fjat-10028 dsm 16317.</title>
        <authorList>
            <person name="Liu B."/>
            <person name="Wang J."/>
            <person name="Zhu Y."/>
            <person name="Liu G."/>
            <person name="Chen Q."/>
            <person name="Chen Z."/>
            <person name="Lan J."/>
            <person name="Che J."/>
            <person name="Ge C."/>
            <person name="Shi H."/>
            <person name="Pan Z."/>
            <person name="Liu X."/>
        </authorList>
    </citation>
    <scope>NUCLEOTIDE SEQUENCE [LARGE SCALE GENOMIC DNA]</scope>
    <source>
        <strain evidence="4">DSM 16317</strain>
    </source>
</reference>
<evidence type="ECO:0000313" key="3">
    <source>
        <dbReference type="EMBL" id="KOO49398.1"/>
    </source>
</evidence>
<accession>A0A0M0LFB7</accession>
<dbReference type="InterPro" id="IPR035940">
    <property type="entry name" value="CAP_sf"/>
</dbReference>
<dbReference type="RefSeq" id="WP_053417566.1">
    <property type="nucleotide sequence ID" value="NZ_LILB01000005.1"/>
</dbReference>
<dbReference type="InterPro" id="IPR029410">
    <property type="entry name" value="CAP_assoc"/>
</dbReference>
<organism evidence="3 4">
    <name type="scientific">Viridibacillus arvi</name>
    <dbReference type="NCBI Taxonomy" id="263475"/>
    <lineage>
        <taxon>Bacteria</taxon>
        <taxon>Bacillati</taxon>
        <taxon>Bacillota</taxon>
        <taxon>Bacilli</taxon>
        <taxon>Bacillales</taxon>
        <taxon>Caryophanaceae</taxon>
        <taxon>Viridibacillus</taxon>
    </lineage>
</organism>
<dbReference type="GeneID" id="301137132"/>
<feature type="domain" description="SCP" evidence="1">
    <location>
        <begin position="235"/>
        <end position="335"/>
    </location>
</feature>
<evidence type="ECO:0000259" key="1">
    <source>
        <dbReference type="Pfam" id="PF00188"/>
    </source>
</evidence>
<dbReference type="InterPro" id="IPR014044">
    <property type="entry name" value="CAP_dom"/>
</dbReference>
<dbReference type="STRING" id="263475.AMD00_13600"/>
<dbReference type="Pfam" id="PF14504">
    <property type="entry name" value="CAP_assoc_N"/>
    <property type="match status" value="1"/>
</dbReference>
<gene>
    <name evidence="3" type="ORF">AMD00_13600</name>
</gene>
<evidence type="ECO:0000313" key="4">
    <source>
        <dbReference type="Proteomes" id="UP000036867"/>
    </source>
</evidence>
<dbReference type="Proteomes" id="UP000036867">
    <property type="component" value="Unassembled WGS sequence"/>
</dbReference>
<keyword evidence="4" id="KW-1185">Reference proteome</keyword>
<dbReference type="PANTHER" id="PTHR31157:SF26">
    <property type="entry name" value="SCP-LIKE EXTRACELLULAR PROTEIN"/>
    <property type="match status" value="1"/>
</dbReference>
<name>A0A0M0LFB7_9BACL</name>
<dbReference type="Gene3D" id="3.40.33.10">
    <property type="entry name" value="CAP"/>
    <property type="match status" value="1"/>
</dbReference>
<dbReference type="AlphaFoldDB" id="A0A0M0LFB7"/>
<dbReference type="PATRIC" id="fig|263475.3.peg.3980"/>
<dbReference type="OrthoDB" id="9783944at2"/>
<feature type="domain" description="CAP-associated" evidence="2">
    <location>
        <begin position="66"/>
        <end position="204"/>
    </location>
</feature>
<dbReference type="PANTHER" id="PTHR31157">
    <property type="entry name" value="SCP DOMAIN-CONTAINING PROTEIN"/>
    <property type="match status" value="1"/>
</dbReference>
<dbReference type="Pfam" id="PF00188">
    <property type="entry name" value="CAP"/>
    <property type="match status" value="1"/>
</dbReference>
<proteinExistence type="predicted"/>
<protein>
    <submittedName>
        <fullName evidence="3">Uncharacterized protein</fullName>
    </submittedName>
</protein>
<dbReference type="CDD" id="cd05379">
    <property type="entry name" value="CAP_bacterial"/>
    <property type="match status" value="1"/>
</dbReference>
<dbReference type="SUPFAM" id="SSF55797">
    <property type="entry name" value="PR-1-like"/>
    <property type="match status" value="1"/>
</dbReference>
<comment type="caution">
    <text evidence="3">The sequence shown here is derived from an EMBL/GenBank/DDBJ whole genome shotgun (WGS) entry which is preliminary data.</text>
</comment>
<evidence type="ECO:0000259" key="2">
    <source>
        <dbReference type="Pfam" id="PF14504"/>
    </source>
</evidence>
<sequence length="356" mass="39772">MKALFRILIILAAILVVFFYTNQSVKENELLTAPNSQGKVIPNQDVPNVNDKAIPRPKDGLSTLVGKSTNALEKLEGKPSRVEPSAYGYEWWVYDEGYDDYLMVGVEGRKVTQVYIAGVNGAATPFKIGQSLDDIYRSTIIDTEVNVQIDENIYTFILDEEDMKTRILTMYDGLYAQMYFDAKDQTLQAVRFIDGETLVKQQPYDMTYVGDMITSNVPSSYLQVEIDLANQRQLFDLTNVYRTQKGLPALNAAIDLNSIAQSHAASLALGNFSKEGVQPDTLKERLKNAVVNFDMAAENIAEDYLDAPEAINGLLNSEKHRDTLLNEDYNQLGSGAFGKHFSQVFIQSIDSISDEP</sequence>
<dbReference type="EMBL" id="LILB01000005">
    <property type="protein sequence ID" value="KOO49398.1"/>
    <property type="molecule type" value="Genomic_DNA"/>
</dbReference>